<evidence type="ECO:0000259" key="5">
    <source>
        <dbReference type="PROSITE" id="PS51755"/>
    </source>
</evidence>
<protein>
    <submittedName>
        <fullName evidence="6">Response regulator transcription factor</fullName>
    </submittedName>
</protein>
<dbReference type="EMBL" id="JAWDID010000018">
    <property type="protein sequence ID" value="MDU0340932.1"/>
    <property type="molecule type" value="Genomic_DNA"/>
</dbReference>
<name>A0ABU3S962_9HYPH</name>
<dbReference type="CDD" id="cd00383">
    <property type="entry name" value="trans_reg_C"/>
    <property type="match status" value="1"/>
</dbReference>
<evidence type="ECO:0000256" key="1">
    <source>
        <dbReference type="ARBA" id="ARBA00023125"/>
    </source>
</evidence>
<dbReference type="Pfam" id="PF00486">
    <property type="entry name" value="Trans_reg_C"/>
    <property type="match status" value="1"/>
</dbReference>
<proteinExistence type="predicted"/>
<reference evidence="6 7" key="1">
    <citation type="submission" date="2023-09" db="EMBL/GenBank/DDBJ databases">
        <title>Whole genome shotgun sequencing (WGS) of Bosea sp. ZW T0_25, isolated from stored onions (Allium cepa).</title>
        <authorList>
            <person name="Stoll D.A."/>
            <person name="Huch M."/>
        </authorList>
    </citation>
    <scope>NUCLEOTIDE SEQUENCE [LARGE SCALE GENOMIC DNA]</scope>
    <source>
        <strain evidence="6 7">ZW T0_25</strain>
    </source>
</reference>
<feature type="modified residue" description="4-aspartylphosphate" evidence="2">
    <location>
        <position position="51"/>
    </location>
</feature>
<keyword evidence="7" id="KW-1185">Reference proteome</keyword>
<dbReference type="InterPro" id="IPR011006">
    <property type="entry name" value="CheY-like_superfamily"/>
</dbReference>
<gene>
    <name evidence="6" type="ORF">RKE40_13610</name>
</gene>
<keyword evidence="2" id="KW-0597">Phosphoprotein</keyword>
<feature type="domain" description="OmpR/PhoB-type" evidence="5">
    <location>
        <begin position="124"/>
        <end position="222"/>
    </location>
</feature>
<evidence type="ECO:0000256" key="2">
    <source>
        <dbReference type="PROSITE-ProRule" id="PRU00169"/>
    </source>
</evidence>
<dbReference type="SMART" id="SM00862">
    <property type="entry name" value="Trans_reg_C"/>
    <property type="match status" value="1"/>
</dbReference>
<dbReference type="Gene3D" id="1.10.10.10">
    <property type="entry name" value="Winged helix-like DNA-binding domain superfamily/Winged helix DNA-binding domain"/>
    <property type="match status" value="1"/>
</dbReference>
<dbReference type="SUPFAM" id="SSF52172">
    <property type="entry name" value="CheY-like"/>
    <property type="match status" value="1"/>
</dbReference>
<sequence length="224" mass="24440">MRVLLIEDNEDLAKLIGSQLEAGGYGVDRVDSVADAIAVLDSRNYTAMILDLGLPDGDGLKVLRHVRSQQLPLPVLILSARGAMDERVKGLEQGADDYLAKPFAFEELKARLAALLRRPGALLGAQLTVSNLVFDTHGRQASVEERPLALSARETQLLELLMRRADKIVPKSSVEDQLFGLDDEFGSNAVEVYIHRLRKRLQDGKAAVTINTVRGVGYVLTAVA</sequence>
<dbReference type="Proteomes" id="UP001254257">
    <property type="component" value="Unassembled WGS sequence"/>
</dbReference>
<feature type="DNA-binding region" description="OmpR/PhoB-type" evidence="3">
    <location>
        <begin position="124"/>
        <end position="222"/>
    </location>
</feature>
<organism evidence="6 7">
    <name type="scientific">Bosea rubneri</name>
    <dbReference type="NCBI Taxonomy" id="3075434"/>
    <lineage>
        <taxon>Bacteria</taxon>
        <taxon>Pseudomonadati</taxon>
        <taxon>Pseudomonadota</taxon>
        <taxon>Alphaproteobacteria</taxon>
        <taxon>Hyphomicrobiales</taxon>
        <taxon>Boseaceae</taxon>
        <taxon>Bosea</taxon>
    </lineage>
</organism>
<dbReference type="RefSeq" id="WP_316018774.1">
    <property type="nucleotide sequence ID" value="NZ_JAWDID010000018.1"/>
</dbReference>
<evidence type="ECO:0000313" key="7">
    <source>
        <dbReference type="Proteomes" id="UP001254257"/>
    </source>
</evidence>
<feature type="domain" description="Response regulatory" evidence="4">
    <location>
        <begin position="2"/>
        <end position="116"/>
    </location>
</feature>
<evidence type="ECO:0000259" key="4">
    <source>
        <dbReference type="PROSITE" id="PS50110"/>
    </source>
</evidence>
<accession>A0ABU3S962</accession>
<keyword evidence="1 3" id="KW-0238">DNA-binding</keyword>
<dbReference type="Pfam" id="PF00072">
    <property type="entry name" value="Response_reg"/>
    <property type="match status" value="1"/>
</dbReference>
<comment type="caution">
    <text evidence="6">The sequence shown here is derived from an EMBL/GenBank/DDBJ whole genome shotgun (WGS) entry which is preliminary data.</text>
</comment>
<dbReference type="InterPro" id="IPR001789">
    <property type="entry name" value="Sig_transdc_resp-reg_receiver"/>
</dbReference>
<dbReference type="PROSITE" id="PS50110">
    <property type="entry name" value="RESPONSE_REGULATORY"/>
    <property type="match status" value="1"/>
</dbReference>
<dbReference type="Gene3D" id="3.40.50.2300">
    <property type="match status" value="1"/>
</dbReference>
<dbReference type="InterPro" id="IPR036388">
    <property type="entry name" value="WH-like_DNA-bd_sf"/>
</dbReference>
<evidence type="ECO:0000313" key="6">
    <source>
        <dbReference type="EMBL" id="MDU0340932.1"/>
    </source>
</evidence>
<dbReference type="SMART" id="SM00448">
    <property type="entry name" value="REC"/>
    <property type="match status" value="1"/>
</dbReference>
<dbReference type="PANTHER" id="PTHR48111">
    <property type="entry name" value="REGULATOR OF RPOS"/>
    <property type="match status" value="1"/>
</dbReference>
<dbReference type="Gene3D" id="6.10.250.690">
    <property type="match status" value="1"/>
</dbReference>
<dbReference type="InterPro" id="IPR039420">
    <property type="entry name" value="WalR-like"/>
</dbReference>
<evidence type="ECO:0000256" key="3">
    <source>
        <dbReference type="PROSITE-ProRule" id="PRU01091"/>
    </source>
</evidence>
<dbReference type="PANTHER" id="PTHR48111:SF36">
    <property type="entry name" value="TRANSCRIPTIONAL REGULATORY PROTEIN CUTR"/>
    <property type="match status" value="1"/>
</dbReference>
<dbReference type="PROSITE" id="PS51755">
    <property type="entry name" value="OMPR_PHOB"/>
    <property type="match status" value="1"/>
</dbReference>
<dbReference type="InterPro" id="IPR001867">
    <property type="entry name" value="OmpR/PhoB-type_DNA-bd"/>
</dbReference>